<keyword evidence="6" id="KW-0687">Ribonucleoprotein</keyword>
<comment type="similarity">
    <text evidence="2">Belongs to the mitochondrion-specific ribosomal protein mL52 family.</text>
</comment>
<evidence type="ECO:0000256" key="3">
    <source>
        <dbReference type="ARBA" id="ARBA00022946"/>
    </source>
</evidence>
<evidence type="ECO:0000256" key="2">
    <source>
        <dbReference type="ARBA" id="ARBA00007232"/>
    </source>
</evidence>
<dbReference type="AlphaFoldDB" id="A0A310SHP4"/>
<evidence type="ECO:0000256" key="6">
    <source>
        <dbReference type="ARBA" id="ARBA00023274"/>
    </source>
</evidence>
<proteinExistence type="inferred from homology"/>
<dbReference type="OrthoDB" id="10249237at2759"/>
<name>A0A310SHP4_9HYME</name>
<dbReference type="GO" id="GO:0032543">
    <property type="term" value="P:mitochondrial translation"/>
    <property type="evidence" value="ECO:0007669"/>
    <property type="project" value="InterPro"/>
</dbReference>
<dbReference type="InterPro" id="IPR034596">
    <property type="entry name" value="Ribosomal_mL52"/>
</dbReference>
<gene>
    <name evidence="9" type="ORF">WN48_06375</name>
</gene>
<evidence type="ECO:0000313" key="9">
    <source>
        <dbReference type="EMBL" id="OAD54653.1"/>
    </source>
</evidence>
<dbReference type="GO" id="GO:0005762">
    <property type="term" value="C:mitochondrial large ribosomal subunit"/>
    <property type="evidence" value="ECO:0007669"/>
    <property type="project" value="InterPro"/>
</dbReference>
<keyword evidence="10" id="KW-1185">Reference proteome</keyword>
<dbReference type="GO" id="GO:0003735">
    <property type="term" value="F:structural constituent of ribosome"/>
    <property type="evidence" value="ECO:0007669"/>
    <property type="project" value="InterPro"/>
</dbReference>
<dbReference type="PANTHER" id="PTHR34090">
    <property type="entry name" value="39S RIBOSOMAL PROTEIN L52, MITOCHONDRIAL"/>
    <property type="match status" value="1"/>
</dbReference>
<keyword evidence="4 9" id="KW-0689">Ribosomal protein</keyword>
<evidence type="ECO:0000256" key="5">
    <source>
        <dbReference type="ARBA" id="ARBA00023128"/>
    </source>
</evidence>
<evidence type="ECO:0000313" key="10">
    <source>
        <dbReference type="Proteomes" id="UP000250275"/>
    </source>
</evidence>
<dbReference type="PANTHER" id="PTHR34090:SF1">
    <property type="entry name" value="LARGE RIBOSOMAL SUBUNIT PROTEIN ML52"/>
    <property type="match status" value="1"/>
</dbReference>
<protein>
    <recommendedName>
        <fullName evidence="7">Large ribosomal subunit protein mL52</fullName>
    </recommendedName>
    <alternativeName>
        <fullName evidence="8">39S ribosomal protein L52, mitochondrial</fullName>
    </alternativeName>
</protein>
<keyword evidence="5" id="KW-0496">Mitochondrion</keyword>
<sequence length="88" mass="10404">IYRKGLIANPNKHGPLVTLPDYSFKDNRPTAYGSRQLYRIQKHQNYVKRILQLVKEVDYAVERHAKLKMTEKEEQQKLLENVLKPKGQ</sequence>
<feature type="non-terminal residue" evidence="9">
    <location>
        <position position="1"/>
    </location>
</feature>
<keyword evidence="3" id="KW-0809">Transit peptide</keyword>
<dbReference type="EMBL" id="KQ763877">
    <property type="protein sequence ID" value="OAD54653.1"/>
    <property type="molecule type" value="Genomic_DNA"/>
</dbReference>
<dbReference type="Pfam" id="PF18699">
    <property type="entry name" value="MRPL52"/>
    <property type="match status" value="1"/>
</dbReference>
<evidence type="ECO:0000256" key="8">
    <source>
        <dbReference type="ARBA" id="ARBA00035425"/>
    </source>
</evidence>
<feature type="non-terminal residue" evidence="9">
    <location>
        <position position="88"/>
    </location>
</feature>
<evidence type="ECO:0000256" key="4">
    <source>
        <dbReference type="ARBA" id="ARBA00022980"/>
    </source>
</evidence>
<evidence type="ECO:0000256" key="1">
    <source>
        <dbReference type="ARBA" id="ARBA00004173"/>
    </source>
</evidence>
<organism evidence="9 10">
    <name type="scientific">Eufriesea mexicana</name>
    <dbReference type="NCBI Taxonomy" id="516756"/>
    <lineage>
        <taxon>Eukaryota</taxon>
        <taxon>Metazoa</taxon>
        <taxon>Ecdysozoa</taxon>
        <taxon>Arthropoda</taxon>
        <taxon>Hexapoda</taxon>
        <taxon>Insecta</taxon>
        <taxon>Pterygota</taxon>
        <taxon>Neoptera</taxon>
        <taxon>Endopterygota</taxon>
        <taxon>Hymenoptera</taxon>
        <taxon>Apocrita</taxon>
        <taxon>Aculeata</taxon>
        <taxon>Apoidea</taxon>
        <taxon>Anthophila</taxon>
        <taxon>Apidae</taxon>
        <taxon>Eufriesea</taxon>
    </lineage>
</organism>
<accession>A0A310SHP4</accession>
<comment type="subcellular location">
    <subcellularLocation>
        <location evidence="1">Mitochondrion</location>
    </subcellularLocation>
</comment>
<evidence type="ECO:0000256" key="7">
    <source>
        <dbReference type="ARBA" id="ARBA00035181"/>
    </source>
</evidence>
<dbReference type="Proteomes" id="UP000250275">
    <property type="component" value="Unassembled WGS sequence"/>
</dbReference>
<reference evidence="9 10" key="1">
    <citation type="submission" date="2015-07" db="EMBL/GenBank/DDBJ databases">
        <title>The genome of Eufriesea mexicana.</title>
        <authorList>
            <person name="Pan H."/>
            <person name="Kapheim K."/>
        </authorList>
    </citation>
    <scope>NUCLEOTIDE SEQUENCE [LARGE SCALE GENOMIC DNA]</scope>
    <source>
        <strain evidence="9">0111107269</strain>
        <tissue evidence="9">Whole body</tissue>
    </source>
</reference>